<dbReference type="InterPro" id="IPR014729">
    <property type="entry name" value="Rossmann-like_a/b/a_fold"/>
</dbReference>
<dbReference type="SUPFAM" id="SSF52402">
    <property type="entry name" value="Adenine nucleotide alpha hydrolases-like"/>
    <property type="match status" value="1"/>
</dbReference>
<keyword evidence="4" id="KW-1185">Reference proteome</keyword>
<evidence type="ECO:0000259" key="2">
    <source>
        <dbReference type="Pfam" id="PF00582"/>
    </source>
</evidence>
<comment type="caution">
    <text evidence="3">The sequence shown here is derived from an EMBL/GenBank/DDBJ whole genome shotgun (WGS) entry which is preliminary data.</text>
</comment>
<dbReference type="InterPro" id="IPR006016">
    <property type="entry name" value="UspA"/>
</dbReference>
<dbReference type="RefSeq" id="WP_156016958.1">
    <property type="nucleotide sequence ID" value="NZ_WGGD01000005.1"/>
</dbReference>
<evidence type="ECO:0000313" key="4">
    <source>
        <dbReference type="Proteomes" id="UP000470772"/>
    </source>
</evidence>
<dbReference type="Pfam" id="PF00582">
    <property type="entry name" value="Usp"/>
    <property type="match status" value="1"/>
</dbReference>
<comment type="similarity">
    <text evidence="1">Belongs to the universal stress protein A family.</text>
</comment>
<proteinExistence type="inferred from homology"/>
<dbReference type="PRINTS" id="PR01438">
    <property type="entry name" value="UNVRSLSTRESS"/>
</dbReference>
<dbReference type="InterPro" id="IPR006015">
    <property type="entry name" value="Universal_stress_UspA"/>
</dbReference>
<sequence length="130" mass="14084">MKAVLAYDGSEHSKKALATLLTMLKKTDELHIVTVIKEAPRSPEQVIIESEEKAKQILESIKENVGDFPVFTKVLESNDVVGSIVEYCKQINCNLIVTGSRGLSGIKKAILGSVSSEIVSKSDVSVLVVK</sequence>
<dbReference type="EMBL" id="WGGD01000005">
    <property type="protein sequence ID" value="MUN29382.1"/>
    <property type="molecule type" value="Genomic_DNA"/>
</dbReference>
<dbReference type="Proteomes" id="UP000470772">
    <property type="component" value="Unassembled WGS sequence"/>
</dbReference>
<evidence type="ECO:0000313" key="3">
    <source>
        <dbReference type="EMBL" id="MUN29382.1"/>
    </source>
</evidence>
<gene>
    <name evidence="3" type="ORF">GC250_08025</name>
</gene>
<feature type="domain" description="UspA" evidence="2">
    <location>
        <begin position="2"/>
        <end position="130"/>
    </location>
</feature>
<dbReference type="CDD" id="cd00293">
    <property type="entry name" value="USP-like"/>
    <property type="match status" value="1"/>
</dbReference>
<reference evidence="3 4" key="1">
    <citation type="submission" date="2019-10" db="EMBL/GenBank/DDBJ databases">
        <title>Sequencing and Assembly of Multiple Reported Metal-Biooxidizing Members of the Extremely Thermoacidophilic Archaeal Family Sulfolobaceae.</title>
        <authorList>
            <person name="Counts J.A."/>
            <person name="Kelly R.M."/>
        </authorList>
    </citation>
    <scope>NUCLEOTIDE SEQUENCE [LARGE SCALE GENOMIC DNA]</scope>
    <source>
        <strain evidence="3 4">DSM 6482</strain>
    </source>
</reference>
<evidence type="ECO:0000256" key="1">
    <source>
        <dbReference type="ARBA" id="ARBA00008791"/>
    </source>
</evidence>
<dbReference type="AlphaFoldDB" id="A0A6A9QWG6"/>
<name>A0A6A9QWG6_SULME</name>
<dbReference type="PANTHER" id="PTHR46268">
    <property type="entry name" value="STRESS RESPONSE PROTEIN NHAX"/>
    <property type="match status" value="1"/>
</dbReference>
<organism evidence="3 4">
    <name type="scientific">Sulfuracidifex metallicus DSM 6482 = JCM 9184</name>
    <dbReference type="NCBI Taxonomy" id="523847"/>
    <lineage>
        <taxon>Archaea</taxon>
        <taxon>Thermoproteota</taxon>
        <taxon>Thermoprotei</taxon>
        <taxon>Sulfolobales</taxon>
        <taxon>Sulfolobaceae</taxon>
        <taxon>Sulfuracidifex</taxon>
    </lineage>
</organism>
<dbReference type="Gene3D" id="3.40.50.620">
    <property type="entry name" value="HUPs"/>
    <property type="match status" value="1"/>
</dbReference>
<dbReference type="PANTHER" id="PTHR46268:SF6">
    <property type="entry name" value="UNIVERSAL STRESS PROTEIN UP12"/>
    <property type="match status" value="1"/>
</dbReference>
<protein>
    <submittedName>
        <fullName evidence="3">Universal stress protein</fullName>
    </submittedName>
</protein>
<accession>A0A6A9QWG6</accession>